<dbReference type="AlphaFoldDB" id="A0A0B7IWA0"/>
<dbReference type="HOGENOM" id="CLU_1617100_0_0_4"/>
<accession>A0A0B7IWA0</accession>
<gene>
    <name evidence="1" type="ORF">BN1209_1474</name>
</gene>
<evidence type="ECO:0000313" key="2">
    <source>
        <dbReference type="Proteomes" id="UP000056322"/>
    </source>
</evidence>
<protein>
    <submittedName>
        <fullName evidence="1">Uncharacterized protein</fullName>
    </submittedName>
</protein>
<evidence type="ECO:0000313" key="1">
    <source>
        <dbReference type="EMBL" id="CEN56511.1"/>
    </source>
</evidence>
<dbReference type="RefSeq" id="WP_045751594.1">
    <property type="nucleotide sequence ID" value="NZ_LN794158.1"/>
</dbReference>
<dbReference type="STRING" id="1581680.BN1209_1474"/>
<reference evidence="2" key="1">
    <citation type="submission" date="2014-12" db="EMBL/GenBank/DDBJ databases">
        <authorList>
            <person name="Salcher M.M."/>
        </authorList>
    </citation>
    <scope>NUCLEOTIDE SEQUENCE [LARGE SCALE GENOMIC DNA]</scope>
    <source>
        <strain evidence="2">MMS-10A-171</strain>
    </source>
</reference>
<proteinExistence type="predicted"/>
<dbReference type="Proteomes" id="UP000056322">
    <property type="component" value="Chromosome 1"/>
</dbReference>
<name>A0A0B7IWA0_9PROT</name>
<dbReference type="OrthoDB" id="8537097at2"/>
<dbReference type="KEGG" id="mbac:BN1209_1474"/>
<organism evidence="1 2">
    <name type="scientific">Candidatus Methylopumilus turicensis</name>
    <dbReference type="NCBI Taxonomy" id="1581680"/>
    <lineage>
        <taxon>Bacteria</taxon>
        <taxon>Pseudomonadati</taxon>
        <taxon>Pseudomonadota</taxon>
        <taxon>Betaproteobacteria</taxon>
        <taxon>Nitrosomonadales</taxon>
        <taxon>Methylophilaceae</taxon>
        <taxon>Candidatus Methylopumilus</taxon>
    </lineage>
</organism>
<sequence>MNGLIFLAKHAVWLAAVILVVGCASIPDQPPQIQRISPEELERIMPKQVPNLSLDEIVQLSQAKVPAEQIIQKIKESQSQYALTPSQVLEMGQKGVDAKVLDYIQASHEQAIRDGFAEELNKREQMKLQEQQKLKREYQLRKPYYDPWWGYSRSPYWGYPRPYYGPGMFYRFGF</sequence>
<dbReference type="EMBL" id="LN794158">
    <property type="protein sequence ID" value="CEN56511.1"/>
    <property type="molecule type" value="Genomic_DNA"/>
</dbReference>
<keyword evidence="2" id="KW-1185">Reference proteome</keyword>